<protein>
    <submittedName>
        <fullName evidence="1">Uncharacterized protein</fullName>
    </submittedName>
</protein>
<sequence length="89" mass="10456">MHVRLQRLLTASLIEQIAVRERTGRPIREHYLQHPWEVPFEVTRVASVRELLESSLQMRLDDHSQVLRQVMTTLSGGWAVRFHAQDGVW</sequence>
<organism evidence="1 2">
    <name type="scientific">Deinococcus ruber</name>
    <dbReference type="NCBI Taxonomy" id="1848197"/>
    <lineage>
        <taxon>Bacteria</taxon>
        <taxon>Thermotogati</taxon>
        <taxon>Deinococcota</taxon>
        <taxon>Deinococci</taxon>
        <taxon>Deinococcales</taxon>
        <taxon>Deinococcaceae</taxon>
        <taxon>Deinococcus</taxon>
    </lineage>
</organism>
<proteinExistence type="predicted"/>
<name>A0A918FA00_9DEIO</name>
<comment type="caution">
    <text evidence="1">The sequence shown here is derived from an EMBL/GenBank/DDBJ whole genome shotgun (WGS) entry which is preliminary data.</text>
</comment>
<reference evidence="1" key="2">
    <citation type="submission" date="2020-09" db="EMBL/GenBank/DDBJ databases">
        <authorList>
            <person name="Sun Q."/>
            <person name="Ohkuma M."/>
        </authorList>
    </citation>
    <scope>NUCLEOTIDE SEQUENCE</scope>
    <source>
        <strain evidence="1">JCM 31311</strain>
    </source>
</reference>
<dbReference type="EMBL" id="BMQL01000030">
    <property type="protein sequence ID" value="GGR23176.1"/>
    <property type="molecule type" value="Genomic_DNA"/>
</dbReference>
<dbReference type="Proteomes" id="UP000603865">
    <property type="component" value="Unassembled WGS sequence"/>
</dbReference>
<accession>A0A918FA00</accession>
<gene>
    <name evidence="1" type="ORF">GCM10008957_38900</name>
</gene>
<evidence type="ECO:0000313" key="2">
    <source>
        <dbReference type="Proteomes" id="UP000603865"/>
    </source>
</evidence>
<evidence type="ECO:0000313" key="1">
    <source>
        <dbReference type="EMBL" id="GGR23176.1"/>
    </source>
</evidence>
<keyword evidence="2" id="KW-1185">Reference proteome</keyword>
<reference evidence="1" key="1">
    <citation type="journal article" date="2014" name="Int. J. Syst. Evol. Microbiol.">
        <title>Complete genome sequence of Corynebacterium casei LMG S-19264T (=DSM 44701T), isolated from a smear-ripened cheese.</title>
        <authorList>
            <consortium name="US DOE Joint Genome Institute (JGI-PGF)"/>
            <person name="Walter F."/>
            <person name="Albersmeier A."/>
            <person name="Kalinowski J."/>
            <person name="Ruckert C."/>
        </authorList>
    </citation>
    <scope>NUCLEOTIDE SEQUENCE</scope>
    <source>
        <strain evidence="1">JCM 31311</strain>
    </source>
</reference>
<dbReference type="AlphaFoldDB" id="A0A918FA00"/>